<comment type="similarity">
    <text evidence="1">Belongs to the LDH2/MDH2 oxidoreductase family.</text>
</comment>
<dbReference type="eggNOG" id="ENOG502QRW5">
    <property type="taxonomic scope" value="Eukaryota"/>
</dbReference>
<dbReference type="PhylomeDB" id="B3LXW3"/>
<dbReference type="SUPFAM" id="SSF89733">
    <property type="entry name" value="L-sulfolactate dehydrogenase-like"/>
    <property type="match status" value="1"/>
</dbReference>
<organism evidence="3 4">
    <name type="scientific">Drosophila ananassae</name>
    <name type="common">Fruit fly</name>
    <dbReference type="NCBI Taxonomy" id="7217"/>
    <lineage>
        <taxon>Eukaryota</taxon>
        <taxon>Metazoa</taxon>
        <taxon>Ecdysozoa</taxon>
        <taxon>Arthropoda</taxon>
        <taxon>Hexapoda</taxon>
        <taxon>Insecta</taxon>
        <taxon>Pterygota</taxon>
        <taxon>Neoptera</taxon>
        <taxon>Endopterygota</taxon>
        <taxon>Diptera</taxon>
        <taxon>Brachycera</taxon>
        <taxon>Muscomorpha</taxon>
        <taxon>Ephydroidea</taxon>
        <taxon>Drosophilidae</taxon>
        <taxon>Drosophila</taxon>
        <taxon>Sophophora</taxon>
    </lineage>
</organism>
<dbReference type="EMBL" id="CH902617">
    <property type="protein sequence ID" value="EDV41770.1"/>
    <property type="molecule type" value="Genomic_DNA"/>
</dbReference>
<dbReference type="PANTHER" id="PTHR11091">
    <property type="entry name" value="OXIDOREDUCTASE-RELATED"/>
    <property type="match status" value="1"/>
</dbReference>
<dbReference type="OrthoDB" id="7881616at2759"/>
<dbReference type="GeneID" id="6500118"/>
<keyword evidence="4" id="KW-1185">Reference proteome</keyword>
<dbReference type="InterPro" id="IPR043144">
    <property type="entry name" value="Mal/L-sulf/L-lact_DH-like_ah"/>
</dbReference>
<dbReference type="InterPro" id="IPR003767">
    <property type="entry name" value="Malate/L-lactate_DH-like"/>
</dbReference>
<name>B3LXW3_DROAN</name>
<dbReference type="STRING" id="7217.B3LXW3"/>
<evidence type="ECO:0000313" key="4">
    <source>
        <dbReference type="Proteomes" id="UP000007801"/>
    </source>
</evidence>
<dbReference type="Gene3D" id="1.10.1530.10">
    <property type="match status" value="1"/>
</dbReference>
<dbReference type="Proteomes" id="UP000007801">
    <property type="component" value="Unassembled WGS sequence"/>
</dbReference>
<dbReference type="OMA" id="IGICMSN"/>
<accession>B3LXW3</accession>
<sequence length="492" mass="53239">MRLMLNFLDALRKVRLKLSMDTFGNNNTSIHNLPSGKSVSKSSSNAGITIGDETVRGRGCYSGTPSEWGWTQRSQLELDGRVPEEKELMWYNIKRVLLLCGGQKLPGIEEQIRVKEASRLVDVLEAQRFVSQAFAAMDVPKQAASEMADVLIAADYMGHRSMGIHRLPAIAADLLNGTVVGTATPTIISELEAIGLVDGHNAPGPVVANFCMDLAIQKAREVGIGWVSACHSNCIGMASWYACQALEQRMIGLCMTNGAPTLVPCGGVEPILGENPIACAASGAHEQFLADFGMAACSVEQLELSYCNGWSKQVPKLVALDSEGQETISTAEALKAQRIRAFQPEHKGFGLAAMVDILCGVMTGARYANLIQRRGVFSAANAPADLGQVYIAIDPMRFCSSFEDRLGDFHRLLRKVVPNKAGNQALVPGDKEMQHMKMVDDQGGFTMTPCTLSVLGELAEKFQIAPLKMKGISQLPSFASKKANNHEELHMV</sequence>
<dbReference type="InterPro" id="IPR043143">
    <property type="entry name" value="Mal/L-sulf/L-lact_DH-like_NADP"/>
</dbReference>
<reference evidence="3 4" key="1">
    <citation type="journal article" date="2007" name="Nature">
        <title>Evolution of genes and genomes on the Drosophila phylogeny.</title>
        <authorList>
            <consortium name="Drosophila 12 Genomes Consortium"/>
            <person name="Clark A.G."/>
            <person name="Eisen M.B."/>
            <person name="Smith D.R."/>
            <person name="Bergman C.M."/>
            <person name="Oliver B."/>
            <person name="Markow T.A."/>
            <person name="Kaufman T.C."/>
            <person name="Kellis M."/>
            <person name="Gelbart W."/>
            <person name="Iyer V.N."/>
            <person name="Pollard D.A."/>
            <person name="Sackton T.B."/>
            <person name="Larracuente A.M."/>
            <person name="Singh N.D."/>
            <person name="Abad J.P."/>
            <person name="Abt D.N."/>
            <person name="Adryan B."/>
            <person name="Aguade M."/>
            <person name="Akashi H."/>
            <person name="Anderson W.W."/>
            <person name="Aquadro C.F."/>
            <person name="Ardell D.H."/>
            <person name="Arguello R."/>
            <person name="Artieri C.G."/>
            <person name="Barbash D.A."/>
            <person name="Barker D."/>
            <person name="Barsanti P."/>
            <person name="Batterham P."/>
            <person name="Batzoglou S."/>
            <person name="Begun D."/>
            <person name="Bhutkar A."/>
            <person name="Blanco E."/>
            <person name="Bosak S.A."/>
            <person name="Bradley R.K."/>
            <person name="Brand A.D."/>
            <person name="Brent M.R."/>
            <person name="Brooks A.N."/>
            <person name="Brown R.H."/>
            <person name="Butlin R.K."/>
            <person name="Caggese C."/>
            <person name="Calvi B.R."/>
            <person name="Bernardo de Carvalho A."/>
            <person name="Caspi A."/>
            <person name="Castrezana S."/>
            <person name="Celniker S.E."/>
            <person name="Chang J.L."/>
            <person name="Chapple C."/>
            <person name="Chatterji S."/>
            <person name="Chinwalla A."/>
            <person name="Civetta A."/>
            <person name="Clifton S.W."/>
            <person name="Comeron J.M."/>
            <person name="Costello J.C."/>
            <person name="Coyne J.A."/>
            <person name="Daub J."/>
            <person name="David R.G."/>
            <person name="Delcher A.L."/>
            <person name="Delehaunty K."/>
            <person name="Do C.B."/>
            <person name="Ebling H."/>
            <person name="Edwards K."/>
            <person name="Eickbush T."/>
            <person name="Evans J.D."/>
            <person name="Filipski A."/>
            <person name="Findeiss S."/>
            <person name="Freyhult E."/>
            <person name="Fulton L."/>
            <person name="Fulton R."/>
            <person name="Garcia A.C."/>
            <person name="Gardiner A."/>
            <person name="Garfield D.A."/>
            <person name="Garvin B.E."/>
            <person name="Gibson G."/>
            <person name="Gilbert D."/>
            <person name="Gnerre S."/>
            <person name="Godfrey J."/>
            <person name="Good R."/>
            <person name="Gotea V."/>
            <person name="Gravely B."/>
            <person name="Greenberg A.J."/>
            <person name="Griffiths-Jones S."/>
            <person name="Gross S."/>
            <person name="Guigo R."/>
            <person name="Gustafson E.A."/>
            <person name="Haerty W."/>
            <person name="Hahn M.W."/>
            <person name="Halligan D.L."/>
            <person name="Halpern A.L."/>
            <person name="Halter G.M."/>
            <person name="Han M.V."/>
            <person name="Heger A."/>
            <person name="Hillier L."/>
            <person name="Hinrichs A.S."/>
            <person name="Holmes I."/>
            <person name="Hoskins R.A."/>
            <person name="Hubisz M.J."/>
            <person name="Hultmark D."/>
            <person name="Huntley M.A."/>
            <person name="Jaffe D.B."/>
            <person name="Jagadeeshan S."/>
            <person name="Jeck W.R."/>
            <person name="Johnson J."/>
            <person name="Jones C.D."/>
            <person name="Jordan W.C."/>
            <person name="Karpen G.H."/>
            <person name="Kataoka E."/>
            <person name="Keightley P.D."/>
            <person name="Kheradpour P."/>
            <person name="Kirkness E.F."/>
            <person name="Koerich L.B."/>
            <person name="Kristiansen K."/>
            <person name="Kudrna D."/>
            <person name="Kulathinal R.J."/>
            <person name="Kumar S."/>
            <person name="Kwok R."/>
            <person name="Lander E."/>
            <person name="Langley C.H."/>
            <person name="Lapoint R."/>
            <person name="Lazzaro B.P."/>
            <person name="Lee S.J."/>
            <person name="Levesque L."/>
            <person name="Li R."/>
            <person name="Lin C.F."/>
            <person name="Lin M.F."/>
            <person name="Lindblad-Toh K."/>
            <person name="Llopart A."/>
            <person name="Long M."/>
            <person name="Low L."/>
            <person name="Lozovsky E."/>
            <person name="Lu J."/>
            <person name="Luo M."/>
            <person name="Machado C.A."/>
            <person name="Makalowski W."/>
            <person name="Marzo M."/>
            <person name="Matsuda M."/>
            <person name="Matzkin L."/>
            <person name="McAllister B."/>
            <person name="McBride C.S."/>
            <person name="McKernan B."/>
            <person name="McKernan K."/>
            <person name="Mendez-Lago M."/>
            <person name="Minx P."/>
            <person name="Mollenhauer M.U."/>
            <person name="Montooth K."/>
            <person name="Mount S.M."/>
            <person name="Mu X."/>
            <person name="Myers E."/>
            <person name="Negre B."/>
            <person name="Newfeld S."/>
            <person name="Nielsen R."/>
            <person name="Noor M.A."/>
            <person name="O'Grady P."/>
            <person name="Pachter L."/>
            <person name="Papaceit M."/>
            <person name="Parisi M.J."/>
            <person name="Parisi M."/>
            <person name="Parts L."/>
            <person name="Pedersen J.S."/>
            <person name="Pesole G."/>
            <person name="Phillippy A.M."/>
            <person name="Ponting C.P."/>
            <person name="Pop M."/>
            <person name="Porcelli D."/>
            <person name="Powell J.R."/>
            <person name="Prohaska S."/>
            <person name="Pruitt K."/>
            <person name="Puig M."/>
            <person name="Quesneville H."/>
            <person name="Ram K.R."/>
            <person name="Rand D."/>
            <person name="Rasmussen M.D."/>
            <person name="Reed L.K."/>
            <person name="Reenan R."/>
            <person name="Reily A."/>
            <person name="Remington K.A."/>
            <person name="Rieger T.T."/>
            <person name="Ritchie M.G."/>
            <person name="Robin C."/>
            <person name="Rogers Y.H."/>
            <person name="Rohde C."/>
            <person name="Rozas J."/>
            <person name="Rubenfield M.J."/>
            <person name="Ruiz A."/>
            <person name="Russo S."/>
            <person name="Salzberg S.L."/>
            <person name="Sanchez-Gracia A."/>
            <person name="Saranga D.J."/>
            <person name="Sato H."/>
            <person name="Schaeffer S.W."/>
            <person name="Schatz M.C."/>
            <person name="Schlenke T."/>
            <person name="Schwartz R."/>
            <person name="Segarra C."/>
            <person name="Singh R.S."/>
            <person name="Sirot L."/>
            <person name="Sirota M."/>
            <person name="Sisneros N.B."/>
            <person name="Smith C.D."/>
            <person name="Smith T.F."/>
            <person name="Spieth J."/>
            <person name="Stage D.E."/>
            <person name="Stark A."/>
            <person name="Stephan W."/>
            <person name="Strausberg R.L."/>
            <person name="Strempel S."/>
            <person name="Sturgill D."/>
            <person name="Sutton G."/>
            <person name="Sutton G.G."/>
            <person name="Tao W."/>
            <person name="Teichmann S."/>
            <person name="Tobari Y.N."/>
            <person name="Tomimura Y."/>
            <person name="Tsolas J.M."/>
            <person name="Valente V.L."/>
            <person name="Venter E."/>
            <person name="Venter J.C."/>
            <person name="Vicario S."/>
            <person name="Vieira F.G."/>
            <person name="Vilella A.J."/>
            <person name="Villasante A."/>
            <person name="Walenz B."/>
            <person name="Wang J."/>
            <person name="Wasserman M."/>
            <person name="Watts T."/>
            <person name="Wilson D."/>
            <person name="Wilson R.K."/>
            <person name="Wing R.A."/>
            <person name="Wolfner M.F."/>
            <person name="Wong A."/>
            <person name="Wong G.K."/>
            <person name="Wu C.I."/>
            <person name="Wu G."/>
            <person name="Yamamoto D."/>
            <person name="Yang H.P."/>
            <person name="Yang S.P."/>
            <person name="Yorke J.A."/>
            <person name="Yoshida K."/>
            <person name="Zdobnov E."/>
            <person name="Zhang P."/>
            <person name="Zhang Y."/>
            <person name="Zimin A.V."/>
            <person name="Baldwin J."/>
            <person name="Abdouelleil A."/>
            <person name="Abdulkadir J."/>
            <person name="Abebe A."/>
            <person name="Abera B."/>
            <person name="Abreu J."/>
            <person name="Acer S.C."/>
            <person name="Aftuck L."/>
            <person name="Alexander A."/>
            <person name="An P."/>
            <person name="Anderson E."/>
            <person name="Anderson S."/>
            <person name="Arachi H."/>
            <person name="Azer M."/>
            <person name="Bachantsang P."/>
            <person name="Barry A."/>
            <person name="Bayul T."/>
            <person name="Berlin A."/>
            <person name="Bessette D."/>
            <person name="Bloom T."/>
            <person name="Blye J."/>
            <person name="Boguslavskiy L."/>
            <person name="Bonnet C."/>
            <person name="Boukhgalter B."/>
            <person name="Bourzgui I."/>
            <person name="Brown A."/>
            <person name="Cahill P."/>
            <person name="Channer S."/>
            <person name="Cheshatsang Y."/>
            <person name="Chuda L."/>
            <person name="Citroen M."/>
            <person name="Collymore A."/>
            <person name="Cooke P."/>
            <person name="Costello M."/>
            <person name="D'Aco K."/>
            <person name="Daza R."/>
            <person name="De Haan G."/>
            <person name="DeGray S."/>
            <person name="DeMaso C."/>
            <person name="Dhargay N."/>
            <person name="Dooley K."/>
            <person name="Dooley E."/>
            <person name="Doricent M."/>
            <person name="Dorje P."/>
            <person name="Dorjee K."/>
            <person name="Dupes A."/>
            <person name="Elong R."/>
            <person name="Falk J."/>
            <person name="Farina A."/>
            <person name="Faro S."/>
            <person name="Ferguson D."/>
            <person name="Fisher S."/>
            <person name="Foley C.D."/>
            <person name="Franke A."/>
            <person name="Friedrich D."/>
            <person name="Gadbois L."/>
            <person name="Gearin G."/>
            <person name="Gearin C.R."/>
            <person name="Giannoukos G."/>
            <person name="Goode T."/>
            <person name="Graham J."/>
            <person name="Grandbois E."/>
            <person name="Grewal S."/>
            <person name="Gyaltsen K."/>
            <person name="Hafez N."/>
            <person name="Hagos B."/>
            <person name="Hall J."/>
            <person name="Henson C."/>
            <person name="Hollinger A."/>
            <person name="Honan T."/>
            <person name="Huard M.D."/>
            <person name="Hughes L."/>
            <person name="Hurhula B."/>
            <person name="Husby M.E."/>
            <person name="Kamat A."/>
            <person name="Kanga B."/>
            <person name="Kashin S."/>
            <person name="Khazanovich D."/>
            <person name="Kisner P."/>
            <person name="Lance K."/>
            <person name="Lara M."/>
            <person name="Lee W."/>
            <person name="Lennon N."/>
            <person name="Letendre F."/>
            <person name="LeVine R."/>
            <person name="Lipovsky A."/>
            <person name="Liu X."/>
            <person name="Liu J."/>
            <person name="Liu S."/>
            <person name="Lokyitsang T."/>
            <person name="Lokyitsang Y."/>
            <person name="Lubonja R."/>
            <person name="Lui A."/>
            <person name="MacDonald P."/>
            <person name="Magnisalis V."/>
            <person name="Maru K."/>
            <person name="Matthews C."/>
            <person name="McCusker W."/>
            <person name="McDonough S."/>
            <person name="Mehta T."/>
            <person name="Meldrim J."/>
            <person name="Meneus L."/>
            <person name="Mihai O."/>
            <person name="Mihalev A."/>
            <person name="Mihova T."/>
            <person name="Mittelman R."/>
            <person name="Mlenga V."/>
            <person name="Montmayeur A."/>
            <person name="Mulrain L."/>
            <person name="Navidi A."/>
            <person name="Naylor J."/>
            <person name="Negash T."/>
            <person name="Nguyen T."/>
            <person name="Nguyen N."/>
            <person name="Nicol R."/>
            <person name="Norbu C."/>
            <person name="Norbu N."/>
            <person name="Novod N."/>
            <person name="O'Neill B."/>
            <person name="Osman S."/>
            <person name="Markiewicz E."/>
            <person name="Oyono O.L."/>
            <person name="Patti C."/>
            <person name="Phunkhang P."/>
            <person name="Pierre F."/>
            <person name="Priest M."/>
            <person name="Raghuraman S."/>
            <person name="Rege F."/>
            <person name="Reyes R."/>
            <person name="Rise C."/>
            <person name="Rogov P."/>
            <person name="Ross K."/>
            <person name="Ryan E."/>
            <person name="Settipalli S."/>
            <person name="Shea T."/>
            <person name="Sherpa N."/>
            <person name="Shi L."/>
            <person name="Shih D."/>
            <person name="Sparrow T."/>
            <person name="Spaulding J."/>
            <person name="Stalker J."/>
            <person name="Stange-Thomann N."/>
            <person name="Stavropoulos S."/>
            <person name="Stone C."/>
            <person name="Strader C."/>
            <person name="Tesfaye S."/>
            <person name="Thomson T."/>
            <person name="Thoulutsang Y."/>
            <person name="Thoulutsang D."/>
            <person name="Topham K."/>
            <person name="Topping I."/>
            <person name="Tsamla T."/>
            <person name="Vassiliev H."/>
            <person name="Vo A."/>
            <person name="Wangchuk T."/>
            <person name="Wangdi T."/>
            <person name="Weiand M."/>
            <person name="Wilkinson J."/>
            <person name="Wilson A."/>
            <person name="Yadav S."/>
            <person name="Young G."/>
            <person name="Yu Q."/>
            <person name="Zembek L."/>
            <person name="Zhong D."/>
            <person name="Zimmer A."/>
            <person name="Zwirko Z."/>
            <person name="Jaffe D.B."/>
            <person name="Alvarez P."/>
            <person name="Brockman W."/>
            <person name="Butler J."/>
            <person name="Chin C."/>
            <person name="Gnerre S."/>
            <person name="Grabherr M."/>
            <person name="Kleber M."/>
            <person name="Mauceli E."/>
            <person name="MacCallum I."/>
        </authorList>
    </citation>
    <scope>NUCLEOTIDE SEQUENCE [LARGE SCALE GENOMIC DNA]</scope>
    <source>
        <strain evidence="4">Tucson 14024-0371.13</strain>
    </source>
</reference>
<keyword evidence="2 3" id="KW-0560">Oxidoreductase</keyword>
<proteinExistence type="inferred from homology"/>
<evidence type="ECO:0000256" key="1">
    <source>
        <dbReference type="ARBA" id="ARBA00006056"/>
    </source>
</evidence>
<dbReference type="HOGENOM" id="CLU_040452_3_0_1"/>
<dbReference type="GO" id="GO:0016491">
    <property type="term" value="F:oxidoreductase activity"/>
    <property type="evidence" value="ECO:0007669"/>
    <property type="project" value="UniProtKB-KW"/>
</dbReference>
<dbReference type="KEGG" id="dan:6500118"/>
<protein>
    <submittedName>
        <fullName evidence="3">Uncharacterized protein</fullName>
    </submittedName>
</protein>
<dbReference type="Pfam" id="PF02615">
    <property type="entry name" value="Ldh_2"/>
    <property type="match status" value="1"/>
</dbReference>
<dbReference type="AlphaFoldDB" id="B3LXW3"/>
<dbReference type="InterPro" id="IPR036111">
    <property type="entry name" value="Mal/L-sulfo/L-lacto_DH-like_sf"/>
</dbReference>
<dbReference type="InParanoid" id="B3LXW3"/>
<dbReference type="SMR" id="B3LXW3"/>
<gene>
    <name evidence="3" type="primary">Dana\GF17333</name>
    <name evidence="3" type="synonym">dana_GLEANR_18600</name>
    <name evidence="3" type="ORF">GF17333</name>
</gene>
<dbReference type="Gene3D" id="3.30.1370.60">
    <property type="entry name" value="Hypothetical oxidoreductase yiak, domain 2"/>
    <property type="match status" value="1"/>
</dbReference>
<evidence type="ECO:0000313" key="3">
    <source>
        <dbReference type="EMBL" id="EDV41770.1"/>
    </source>
</evidence>
<evidence type="ECO:0000256" key="2">
    <source>
        <dbReference type="ARBA" id="ARBA00023002"/>
    </source>
</evidence>
<dbReference type="PANTHER" id="PTHR11091:SF0">
    <property type="entry name" value="MALATE DEHYDROGENASE"/>
    <property type="match status" value="1"/>
</dbReference>